<evidence type="ECO:0000313" key="11">
    <source>
        <dbReference type="Proteomes" id="UP000632858"/>
    </source>
</evidence>
<dbReference type="PRINTS" id="PR01650">
    <property type="entry name" value="SECETRNLCASE"/>
</dbReference>
<comment type="similarity">
    <text evidence="9">Belongs to the SecE/SEC61-gamma family.</text>
</comment>
<evidence type="ECO:0000256" key="6">
    <source>
        <dbReference type="ARBA" id="ARBA00022989"/>
    </source>
</evidence>
<evidence type="ECO:0000256" key="5">
    <source>
        <dbReference type="ARBA" id="ARBA00022927"/>
    </source>
</evidence>
<protein>
    <recommendedName>
        <fullName evidence="9">Protein translocase subunit SecE</fullName>
    </recommendedName>
</protein>
<comment type="function">
    <text evidence="9">Essential subunit of the Sec protein translocation channel SecYEG. Clamps together the 2 halves of SecY. May contact the channel plug during translocation.</text>
</comment>
<proteinExistence type="inferred from homology"/>
<evidence type="ECO:0000256" key="9">
    <source>
        <dbReference type="HAMAP-Rule" id="MF_00422"/>
    </source>
</evidence>
<gene>
    <name evidence="9 10" type="primary">secE</name>
    <name evidence="10" type="ORF">GCM10010960_20300</name>
</gene>
<dbReference type="InterPro" id="IPR038379">
    <property type="entry name" value="SecE_sf"/>
</dbReference>
<dbReference type="Pfam" id="PF00584">
    <property type="entry name" value="SecE"/>
    <property type="match status" value="1"/>
</dbReference>
<dbReference type="GO" id="GO:0009306">
    <property type="term" value="P:protein secretion"/>
    <property type="evidence" value="ECO:0007669"/>
    <property type="project" value="UniProtKB-UniRule"/>
</dbReference>
<evidence type="ECO:0000256" key="8">
    <source>
        <dbReference type="ARBA" id="ARBA00023136"/>
    </source>
</evidence>
<feature type="transmembrane region" description="Helical" evidence="9">
    <location>
        <begin position="93"/>
        <end position="119"/>
    </location>
</feature>
<keyword evidence="2 9" id="KW-0813">Transport</keyword>
<evidence type="ECO:0000256" key="3">
    <source>
        <dbReference type="ARBA" id="ARBA00022475"/>
    </source>
</evidence>
<sequence>MNSKVENREGTSALDVGKYALAVLIAAAGVAVFYLMPQWPGAVRGLLVAAAFALAAVVFGLSAKGLLARRFFSDSMFELRKVVWPTREESYRITAMVLIVVVIISLVLAGFDWVISALIKLLLGS</sequence>
<comment type="subcellular location">
    <subcellularLocation>
        <location evidence="1">Membrane</location>
    </subcellularLocation>
</comment>
<dbReference type="Gene3D" id="1.20.5.1030">
    <property type="entry name" value="Preprotein translocase secy subunit"/>
    <property type="match status" value="1"/>
</dbReference>
<evidence type="ECO:0000256" key="2">
    <source>
        <dbReference type="ARBA" id="ARBA00022448"/>
    </source>
</evidence>
<dbReference type="InterPro" id="IPR005807">
    <property type="entry name" value="SecE_bac"/>
</dbReference>
<dbReference type="PROSITE" id="PS01067">
    <property type="entry name" value="SECE_SEC61G"/>
    <property type="match status" value="1"/>
</dbReference>
<comment type="subunit">
    <text evidence="9">Component of the Sec protein translocase complex. Heterotrimer consisting of SecY, SecE and SecG subunits. The heterotrimers can form oligomers, although 1 heterotrimer is thought to be able to translocate proteins. Interacts with the ribosome. Interacts with SecDF, and other proteins may be involved. Interacts with SecA.</text>
</comment>
<dbReference type="NCBIfam" id="TIGR00964">
    <property type="entry name" value="secE_bact"/>
    <property type="match status" value="1"/>
</dbReference>
<dbReference type="InterPro" id="IPR001901">
    <property type="entry name" value="Translocase_SecE/Sec61-g"/>
</dbReference>
<dbReference type="RefSeq" id="WP_188450297.1">
    <property type="nucleotide sequence ID" value="NZ_BMFO01000007.1"/>
</dbReference>
<evidence type="ECO:0000256" key="4">
    <source>
        <dbReference type="ARBA" id="ARBA00022692"/>
    </source>
</evidence>
<keyword evidence="11" id="KW-1185">Reference proteome</keyword>
<comment type="caution">
    <text evidence="9">Lacks conserved residue(s) required for the propagation of feature annotation.</text>
</comment>
<dbReference type="GO" id="GO:0008320">
    <property type="term" value="F:protein transmembrane transporter activity"/>
    <property type="evidence" value="ECO:0007669"/>
    <property type="project" value="UniProtKB-UniRule"/>
</dbReference>
<reference evidence="10" key="2">
    <citation type="submission" date="2020-09" db="EMBL/GenBank/DDBJ databases">
        <authorList>
            <person name="Sun Q."/>
            <person name="Zhou Y."/>
        </authorList>
    </citation>
    <scope>NUCLEOTIDE SEQUENCE</scope>
    <source>
        <strain evidence="10">CGMCC 1.12726</strain>
    </source>
</reference>
<feature type="transmembrane region" description="Helical" evidence="9">
    <location>
        <begin position="48"/>
        <end position="72"/>
    </location>
</feature>
<dbReference type="PANTHER" id="PTHR33910:SF1">
    <property type="entry name" value="PROTEIN TRANSLOCASE SUBUNIT SECE"/>
    <property type="match status" value="1"/>
</dbReference>
<keyword evidence="5 9" id="KW-0653">Protein transport</keyword>
<dbReference type="HAMAP" id="MF_00422">
    <property type="entry name" value="SecE"/>
    <property type="match status" value="1"/>
</dbReference>
<organism evidence="10 11">
    <name type="scientific">Arenimonas maotaiensis</name>
    <dbReference type="NCBI Taxonomy" id="1446479"/>
    <lineage>
        <taxon>Bacteria</taxon>
        <taxon>Pseudomonadati</taxon>
        <taxon>Pseudomonadota</taxon>
        <taxon>Gammaproteobacteria</taxon>
        <taxon>Lysobacterales</taxon>
        <taxon>Lysobacteraceae</taxon>
        <taxon>Arenimonas</taxon>
    </lineage>
</organism>
<keyword evidence="6 9" id="KW-1133">Transmembrane helix</keyword>
<accession>A0A917CV17</accession>
<dbReference type="AlphaFoldDB" id="A0A917CV17"/>
<dbReference type="GO" id="GO:0005886">
    <property type="term" value="C:plasma membrane"/>
    <property type="evidence" value="ECO:0007669"/>
    <property type="project" value="UniProtKB-UniRule"/>
</dbReference>
<dbReference type="PANTHER" id="PTHR33910">
    <property type="entry name" value="PROTEIN TRANSLOCASE SUBUNIT SECE"/>
    <property type="match status" value="1"/>
</dbReference>
<feature type="transmembrane region" description="Helical" evidence="9">
    <location>
        <begin position="16"/>
        <end position="36"/>
    </location>
</feature>
<dbReference type="EMBL" id="BMFO01000007">
    <property type="protein sequence ID" value="GGF98640.1"/>
    <property type="molecule type" value="Genomic_DNA"/>
</dbReference>
<dbReference type="Proteomes" id="UP000632858">
    <property type="component" value="Unassembled WGS sequence"/>
</dbReference>
<name>A0A917CV17_9GAMM</name>
<dbReference type="GO" id="GO:0043952">
    <property type="term" value="P:protein transport by the Sec complex"/>
    <property type="evidence" value="ECO:0007669"/>
    <property type="project" value="UniProtKB-UniRule"/>
</dbReference>
<reference evidence="10" key="1">
    <citation type="journal article" date="2014" name="Int. J. Syst. Evol. Microbiol.">
        <title>Complete genome sequence of Corynebacterium casei LMG S-19264T (=DSM 44701T), isolated from a smear-ripened cheese.</title>
        <authorList>
            <consortium name="US DOE Joint Genome Institute (JGI-PGF)"/>
            <person name="Walter F."/>
            <person name="Albersmeier A."/>
            <person name="Kalinowski J."/>
            <person name="Ruckert C."/>
        </authorList>
    </citation>
    <scope>NUCLEOTIDE SEQUENCE</scope>
    <source>
        <strain evidence="10">CGMCC 1.12726</strain>
    </source>
</reference>
<evidence type="ECO:0000313" key="10">
    <source>
        <dbReference type="EMBL" id="GGF98640.1"/>
    </source>
</evidence>
<comment type="caution">
    <text evidence="10">The sequence shown here is derived from an EMBL/GenBank/DDBJ whole genome shotgun (WGS) entry which is preliminary data.</text>
</comment>
<keyword evidence="7 9" id="KW-0811">Translocation</keyword>
<dbReference type="GO" id="GO:0065002">
    <property type="term" value="P:intracellular protein transmembrane transport"/>
    <property type="evidence" value="ECO:0007669"/>
    <property type="project" value="UniProtKB-UniRule"/>
</dbReference>
<evidence type="ECO:0000256" key="1">
    <source>
        <dbReference type="ARBA" id="ARBA00004370"/>
    </source>
</evidence>
<keyword evidence="8 9" id="KW-0472">Membrane</keyword>
<keyword evidence="4 9" id="KW-0812">Transmembrane</keyword>
<keyword evidence="3 9" id="KW-1003">Cell membrane</keyword>
<evidence type="ECO:0000256" key="7">
    <source>
        <dbReference type="ARBA" id="ARBA00023010"/>
    </source>
</evidence>
<dbReference type="GO" id="GO:0006605">
    <property type="term" value="P:protein targeting"/>
    <property type="evidence" value="ECO:0007669"/>
    <property type="project" value="UniProtKB-UniRule"/>
</dbReference>